<keyword evidence="4" id="KW-1185">Reference proteome</keyword>
<feature type="chain" id="PRO_5036678128" evidence="1">
    <location>
        <begin position="22"/>
        <end position="512"/>
    </location>
</feature>
<evidence type="ECO:0000259" key="2">
    <source>
        <dbReference type="Pfam" id="PF14339"/>
    </source>
</evidence>
<dbReference type="Proteomes" id="UP000653797">
    <property type="component" value="Unassembled WGS sequence"/>
</dbReference>
<dbReference type="InterPro" id="IPR025507">
    <property type="entry name" value="DUF4394"/>
</dbReference>
<evidence type="ECO:0000313" key="3">
    <source>
        <dbReference type="EMBL" id="MBD2756117.1"/>
    </source>
</evidence>
<sequence>MTPKKLLPVVAGLLAIGSVLTLNSCQDHRMAPDPATVPDVTVYALNDVNQLVRFSVRTPTATTPISISGTMQDERILAIDFRPATGQLYGVSNQSRMYTINPMTGRVQPINMNTTPFTPALSGTIVGLDFNPTVDRIRLVTNMGQDLRLNPETGTVAATDGMISGPMGVAVSEVAYTNNFAGATSTTLYDIDPATDRLYIQNPPNNGTLVDVGPLGLDITGAAGFDISPTDNTQGLVAVTFNGASELQQINLSTGRLQKLGNLPGNIIGLAIPTQPTAYAVDGSNNLLIFNPMSPAPVTKSIAGLQSGESIVGIDQRPVNGQLYALGSTSRLYTIAVTATASWSAVAVGSAGAFTLSGTDFGFDFNPTVDRIRVVSNTGQNLRLNPMDGSLTATDGNLNPGTPNVSAAAYTNNFAGAATTMLYDIDVRPGSAVLLQQNANPGILTTVGPLGIEVESANGFDIGGASNLAYALLRSGGTTRVYSINLTNGAATAGMALPGNPTVRGFALGLGF</sequence>
<dbReference type="AlphaFoldDB" id="A0A927B6L3"/>
<organism evidence="3 4">
    <name type="scientific">Spirosoma validum</name>
    <dbReference type="NCBI Taxonomy" id="2771355"/>
    <lineage>
        <taxon>Bacteria</taxon>
        <taxon>Pseudomonadati</taxon>
        <taxon>Bacteroidota</taxon>
        <taxon>Cytophagia</taxon>
        <taxon>Cytophagales</taxon>
        <taxon>Cytophagaceae</taxon>
        <taxon>Spirosoma</taxon>
    </lineage>
</organism>
<dbReference type="SUPFAM" id="SSF101898">
    <property type="entry name" value="NHL repeat"/>
    <property type="match status" value="1"/>
</dbReference>
<dbReference type="Pfam" id="PF14339">
    <property type="entry name" value="DUF4394"/>
    <property type="match status" value="2"/>
</dbReference>
<proteinExistence type="predicted"/>
<dbReference type="SUPFAM" id="SSF63825">
    <property type="entry name" value="YWTD domain"/>
    <property type="match status" value="1"/>
</dbReference>
<feature type="domain" description="DUF4394" evidence="2">
    <location>
        <begin position="287"/>
        <end position="507"/>
    </location>
</feature>
<reference evidence="3" key="1">
    <citation type="submission" date="2020-09" db="EMBL/GenBank/DDBJ databases">
        <authorList>
            <person name="Kim M.K."/>
        </authorList>
    </citation>
    <scope>NUCLEOTIDE SEQUENCE</scope>
    <source>
        <strain evidence="3">BT704</strain>
    </source>
</reference>
<feature type="signal peptide" evidence="1">
    <location>
        <begin position="1"/>
        <end position="21"/>
    </location>
</feature>
<keyword evidence="1" id="KW-0732">Signal</keyword>
<dbReference type="RefSeq" id="WP_191041748.1">
    <property type="nucleotide sequence ID" value="NZ_JACXAA010000011.1"/>
</dbReference>
<accession>A0A927B6L3</accession>
<protein>
    <submittedName>
        <fullName evidence="3">DUF4394 domain-containing protein</fullName>
    </submittedName>
</protein>
<comment type="caution">
    <text evidence="3">The sequence shown here is derived from an EMBL/GenBank/DDBJ whole genome shotgun (WGS) entry which is preliminary data.</text>
</comment>
<gene>
    <name evidence="3" type="ORF">IC230_24680</name>
</gene>
<feature type="domain" description="DUF4394" evidence="2">
    <location>
        <begin position="50"/>
        <end position="271"/>
    </location>
</feature>
<dbReference type="EMBL" id="JACXAA010000011">
    <property type="protein sequence ID" value="MBD2756117.1"/>
    <property type="molecule type" value="Genomic_DNA"/>
</dbReference>
<evidence type="ECO:0000313" key="4">
    <source>
        <dbReference type="Proteomes" id="UP000653797"/>
    </source>
</evidence>
<name>A0A927B6L3_9BACT</name>
<evidence type="ECO:0000256" key="1">
    <source>
        <dbReference type="SAM" id="SignalP"/>
    </source>
</evidence>